<evidence type="ECO:0000256" key="1">
    <source>
        <dbReference type="ARBA" id="ARBA00004163"/>
    </source>
</evidence>
<comment type="subcellular location">
    <subcellularLocation>
        <location evidence="3">Cell membrane</location>
    </subcellularLocation>
    <subcellularLocation>
        <location evidence="2">Endomembrane system</location>
        <topology evidence="2">Peripheral membrane protein</topology>
    </subcellularLocation>
    <subcellularLocation>
        <location evidence="1">Endoplasmic reticulum membrane</location>
        <topology evidence="1">Single-pass type IV membrane protein</topology>
    </subcellularLocation>
</comment>
<evidence type="ECO:0000256" key="2">
    <source>
        <dbReference type="ARBA" id="ARBA00004184"/>
    </source>
</evidence>
<dbReference type="GO" id="GO:0030314">
    <property type="term" value="C:junctional membrane complex"/>
    <property type="evidence" value="ECO:0007669"/>
    <property type="project" value="InterPro"/>
</dbReference>
<evidence type="ECO:0000256" key="10">
    <source>
        <dbReference type="ARBA" id="ARBA00023136"/>
    </source>
</evidence>
<evidence type="ECO:0000256" key="6">
    <source>
        <dbReference type="ARBA" id="ARBA00022692"/>
    </source>
</evidence>
<evidence type="ECO:0000256" key="8">
    <source>
        <dbReference type="ARBA" id="ARBA00022824"/>
    </source>
</evidence>
<evidence type="ECO:0000256" key="11">
    <source>
        <dbReference type="SAM" id="MobiDB-lite"/>
    </source>
</evidence>
<accession>A0A430PY92</accession>
<dbReference type="SMART" id="SM00698">
    <property type="entry name" value="MORN"/>
    <property type="match status" value="8"/>
</dbReference>
<feature type="compositionally biased region" description="Low complexity" evidence="11">
    <location>
        <begin position="593"/>
        <end position="613"/>
    </location>
</feature>
<dbReference type="InterPro" id="IPR003409">
    <property type="entry name" value="MORN"/>
</dbReference>
<keyword evidence="9" id="KW-1133">Transmembrane helix</keyword>
<comment type="similarity">
    <text evidence="4">Belongs to the junctophilin family.</text>
</comment>
<keyword evidence="7" id="KW-0677">Repeat</keyword>
<feature type="non-terminal residue" evidence="12">
    <location>
        <position position="689"/>
    </location>
</feature>
<proteinExistence type="inferred from homology"/>
<reference evidence="12 13" key="1">
    <citation type="journal article" date="2019" name="PLoS Pathog.">
        <title>Genome sequence of the bovine parasite Schistosoma bovis Tanzania.</title>
        <authorList>
            <person name="Oey H."/>
            <person name="Zakrzewski M."/>
            <person name="Gobert G."/>
            <person name="Gravermann K."/>
            <person name="Stoye J."/>
            <person name="Jones M."/>
            <person name="Mcmanus D."/>
            <person name="Krause L."/>
        </authorList>
    </citation>
    <scope>NUCLEOTIDE SEQUENCE [LARGE SCALE GENOMIC DNA]</scope>
    <source>
        <strain evidence="12 13">TAN1997</strain>
    </source>
</reference>
<evidence type="ECO:0000313" key="12">
    <source>
        <dbReference type="EMBL" id="RTG80402.1"/>
    </source>
</evidence>
<dbReference type="Pfam" id="PF02493">
    <property type="entry name" value="MORN"/>
    <property type="match status" value="7"/>
</dbReference>
<keyword evidence="5" id="KW-1003">Cell membrane</keyword>
<keyword evidence="13" id="KW-1185">Reference proteome</keyword>
<protein>
    <submittedName>
        <fullName evidence="12">Junctophilin</fullName>
    </submittedName>
</protein>
<dbReference type="Gene3D" id="2.20.110.10">
    <property type="entry name" value="Histone H3 K4-specific methyltransferase SET7/9 N-terminal domain"/>
    <property type="match status" value="2"/>
</dbReference>
<dbReference type="EMBL" id="QMKO01004184">
    <property type="protein sequence ID" value="RTG80402.1"/>
    <property type="molecule type" value="Genomic_DNA"/>
</dbReference>
<sequence>MNTDGGRFDFNDGGTYIGNWYQGSAHGLGLATGPNGIGEYSGEWNLGFETCGVYLWPNGNMYAGTWIKGKRHGNGIQVRGKWIYQGEFNSGAFNQYGVKTSINNQAKYEGSWNVNRFEGFGIETCADGSIYAGAWSKGFRHGLGVRKSFISYKTNTTLSDNLPNTTINTETIPITKTEYLNELDQMKNIHIINQSLKSNDKHHSSNINLPFKETLSVSRKAVIGRAIMRRLKKQHSAIELGRSINNTNTTPTTPTTTNNNTTNDNTTPTTPTITNTTMNNPLSNLNDTHGNNITNKEKIQKNIDYIIDFQSNNDNNQYISVIEIYSGEWFQDQRSGYGISERSNGIIYIGEWIRNQKHGYGLLINPNGTRDEGQFQANQLINKINRKNKLHLVRQTKLKECVEYALIRIEWRKKCQYEIMIDDSSNEIKSSRLYSSNNSMNHLPTSSNFPINQSYSSSSPILKIEDMTSHLMNSSTNQPFIHDRLQRQYPQQLQLYSMIKPSTYSLTNIQELKQQQQQQQRQQYPQKRRKFFQKFLSRDSTPNSMDHIDETSMDIFECFANLNNPHLHRSVKPMTKSNELLNVTVSPPPPPSASSSSSSLTTTTTTTIGTRTTTTTITITDECIRPFSAPHKTFMNETLLNVKGITRSYSPNDRTISPLKEVSNEDVEQKTIPIERNNEMLTKQMSSST</sequence>
<feature type="region of interest" description="Disordered" evidence="11">
    <location>
        <begin position="584"/>
        <end position="613"/>
    </location>
</feature>
<name>A0A430PY92_SCHBO</name>
<evidence type="ECO:0000256" key="7">
    <source>
        <dbReference type="ARBA" id="ARBA00022737"/>
    </source>
</evidence>
<dbReference type="PANTHER" id="PTHR23085">
    <property type="entry name" value="GH28348P"/>
    <property type="match status" value="1"/>
</dbReference>
<evidence type="ECO:0000256" key="3">
    <source>
        <dbReference type="ARBA" id="ARBA00004236"/>
    </source>
</evidence>
<dbReference type="PANTHER" id="PTHR23085:SF16">
    <property type="entry name" value="GH28348P"/>
    <property type="match status" value="1"/>
</dbReference>
<comment type="caution">
    <text evidence="12">The sequence shown here is derived from an EMBL/GenBank/DDBJ whole genome shotgun (WGS) entry which is preliminary data.</text>
</comment>
<dbReference type="GO" id="GO:0005886">
    <property type="term" value="C:plasma membrane"/>
    <property type="evidence" value="ECO:0007669"/>
    <property type="project" value="UniProtKB-SubCell"/>
</dbReference>
<dbReference type="GO" id="GO:0005789">
    <property type="term" value="C:endoplasmic reticulum membrane"/>
    <property type="evidence" value="ECO:0007669"/>
    <property type="project" value="UniProtKB-SubCell"/>
</dbReference>
<keyword evidence="10" id="KW-0472">Membrane</keyword>
<dbReference type="AlphaFoldDB" id="A0A430PY92"/>
<keyword evidence="6" id="KW-0812">Transmembrane</keyword>
<dbReference type="STRING" id="6184.A0A430PY92"/>
<dbReference type="SUPFAM" id="SSF82185">
    <property type="entry name" value="Histone H3 K4-specific methyltransferase SET7/9 N-terminal domain"/>
    <property type="match status" value="2"/>
</dbReference>
<keyword evidence="8" id="KW-0256">Endoplasmic reticulum</keyword>
<feature type="region of interest" description="Disordered" evidence="11">
    <location>
        <begin position="244"/>
        <end position="287"/>
    </location>
</feature>
<dbReference type="Proteomes" id="UP000290809">
    <property type="component" value="Unassembled WGS sequence"/>
</dbReference>
<evidence type="ECO:0000256" key="4">
    <source>
        <dbReference type="ARBA" id="ARBA00008599"/>
    </source>
</evidence>
<feature type="compositionally biased region" description="Low complexity" evidence="11">
    <location>
        <begin position="245"/>
        <end position="281"/>
    </location>
</feature>
<organism evidence="12 13">
    <name type="scientific">Schistosoma bovis</name>
    <name type="common">Blood fluke</name>
    <dbReference type="NCBI Taxonomy" id="6184"/>
    <lineage>
        <taxon>Eukaryota</taxon>
        <taxon>Metazoa</taxon>
        <taxon>Spiralia</taxon>
        <taxon>Lophotrochozoa</taxon>
        <taxon>Platyhelminthes</taxon>
        <taxon>Trematoda</taxon>
        <taxon>Digenea</taxon>
        <taxon>Strigeidida</taxon>
        <taxon>Schistosomatoidea</taxon>
        <taxon>Schistosomatidae</taxon>
        <taxon>Schistosoma</taxon>
    </lineage>
</organism>
<gene>
    <name evidence="12" type="ORF">DC041_0010301</name>
</gene>
<evidence type="ECO:0000256" key="5">
    <source>
        <dbReference type="ARBA" id="ARBA00022475"/>
    </source>
</evidence>
<dbReference type="InterPro" id="IPR017191">
    <property type="entry name" value="Junctophilin"/>
</dbReference>
<evidence type="ECO:0000313" key="13">
    <source>
        <dbReference type="Proteomes" id="UP000290809"/>
    </source>
</evidence>
<evidence type="ECO:0000256" key="9">
    <source>
        <dbReference type="ARBA" id="ARBA00022989"/>
    </source>
</evidence>